<dbReference type="Proteomes" id="UP001362999">
    <property type="component" value="Unassembled WGS sequence"/>
</dbReference>
<keyword evidence="3" id="KW-1185">Reference proteome</keyword>
<keyword evidence="1" id="KW-0812">Transmembrane</keyword>
<comment type="caution">
    <text evidence="2">The sequence shown here is derived from an EMBL/GenBank/DDBJ whole genome shotgun (WGS) entry which is preliminary data.</text>
</comment>
<protein>
    <submittedName>
        <fullName evidence="2">Uncharacterized protein</fullName>
    </submittedName>
</protein>
<organism evidence="2 3">
    <name type="scientific">Favolaschia claudopus</name>
    <dbReference type="NCBI Taxonomy" id="2862362"/>
    <lineage>
        <taxon>Eukaryota</taxon>
        <taxon>Fungi</taxon>
        <taxon>Dikarya</taxon>
        <taxon>Basidiomycota</taxon>
        <taxon>Agaricomycotina</taxon>
        <taxon>Agaricomycetes</taxon>
        <taxon>Agaricomycetidae</taxon>
        <taxon>Agaricales</taxon>
        <taxon>Marasmiineae</taxon>
        <taxon>Mycenaceae</taxon>
        <taxon>Favolaschia</taxon>
    </lineage>
</organism>
<evidence type="ECO:0000313" key="2">
    <source>
        <dbReference type="EMBL" id="KAK7039816.1"/>
    </source>
</evidence>
<feature type="transmembrane region" description="Helical" evidence="1">
    <location>
        <begin position="136"/>
        <end position="159"/>
    </location>
</feature>
<feature type="transmembrane region" description="Helical" evidence="1">
    <location>
        <begin position="6"/>
        <end position="27"/>
    </location>
</feature>
<keyword evidence="1" id="KW-0472">Membrane</keyword>
<proteinExistence type="predicted"/>
<reference evidence="2 3" key="1">
    <citation type="journal article" date="2024" name="J Genomics">
        <title>Draft genome sequencing and assembly of Favolaschia claudopus CIRM-BRFM 2984 isolated from oak limbs.</title>
        <authorList>
            <person name="Navarro D."/>
            <person name="Drula E."/>
            <person name="Chaduli D."/>
            <person name="Cazenave R."/>
            <person name="Ahrendt S."/>
            <person name="Wang J."/>
            <person name="Lipzen A."/>
            <person name="Daum C."/>
            <person name="Barry K."/>
            <person name="Grigoriev I.V."/>
            <person name="Favel A."/>
            <person name="Rosso M.N."/>
            <person name="Martin F."/>
        </authorList>
    </citation>
    <scope>NUCLEOTIDE SEQUENCE [LARGE SCALE GENOMIC DNA]</scope>
    <source>
        <strain evidence="2 3">CIRM-BRFM 2984</strain>
    </source>
</reference>
<dbReference type="EMBL" id="JAWWNJ010000016">
    <property type="protein sequence ID" value="KAK7039816.1"/>
    <property type="molecule type" value="Genomic_DNA"/>
</dbReference>
<gene>
    <name evidence="2" type="ORF">R3P38DRAFT_2902067</name>
</gene>
<dbReference type="AlphaFoldDB" id="A0AAW0CN31"/>
<sequence>MLFTAAYRIVYAICLIQVAVSVARLGLYGLDDLWVFKFCQLSPALHSCSFAHAVNRLLSCARSPVPENHKRKRLNSVSGQYYALLGFTLFSAQVIVLESLYFYSSAFAARIVTTCAAPLWRGLGFLVFRHFHVSCLIVYLDLVLRFAVLASLFHALLVLRRRAIEVYGTNLVRDPEFTSADPNAMRFIPAWMACQANELLEGSGIVVNEKREVDAGKVAGLV</sequence>
<name>A0AAW0CN31_9AGAR</name>
<feature type="transmembrane region" description="Helical" evidence="1">
    <location>
        <begin position="81"/>
        <end position="103"/>
    </location>
</feature>
<keyword evidence="1" id="KW-1133">Transmembrane helix</keyword>
<evidence type="ECO:0000256" key="1">
    <source>
        <dbReference type="SAM" id="Phobius"/>
    </source>
</evidence>
<evidence type="ECO:0000313" key="3">
    <source>
        <dbReference type="Proteomes" id="UP001362999"/>
    </source>
</evidence>
<accession>A0AAW0CN31</accession>